<sequence length="58" mass="6602">MTRKVFLKLLALILGDFTMPLLAKKTKKAPAFFIGHGSPMNAIEENTYTKFLHLMCYP</sequence>
<accession>A0A975GC32</accession>
<organism evidence="1 2">
    <name type="scientific">Sulfurimonas aquatica</name>
    <dbReference type="NCBI Taxonomy" id="2672570"/>
    <lineage>
        <taxon>Bacteria</taxon>
        <taxon>Pseudomonadati</taxon>
        <taxon>Campylobacterota</taxon>
        <taxon>Epsilonproteobacteria</taxon>
        <taxon>Campylobacterales</taxon>
        <taxon>Sulfurimonadaceae</taxon>
        <taxon>Sulfurimonas</taxon>
    </lineage>
</organism>
<name>A0A975GC32_9BACT</name>
<dbReference type="EMBL" id="CP046072">
    <property type="protein sequence ID" value="QSZ41092.1"/>
    <property type="molecule type" value="Genomic_DNA"/>
</dbReference>
<dbReference type="Gene3D" id="3.40.830.10">
    <property type="entry name" value="LigB-like"/>
    <property type="match status" value="1"/>
</dbReference>
<dbReference type="RefSeq" id="WP_207562364.1">
    <property type="nucleotide sequence ID" value="NZ_CP046072.1"/>
</dbReference>
<proteinExistence type="predicted"/>
<evidence type="ECO:0008006" key="3">
    <source>
        <dbReference type="Google" id="ProtNLM"/>
    </source>
</evidence>
<evidence type="ECO:0000313" key="2">
    <source>
        <dbReference type="Proteomes" id="UP000671852"/>
    </source>
</evidence>
<reference evidence="1" key="2">
    <citation type="submission" date="2021-04" db="EMBL/GenBank/DDBJ databases">
        <title>Isolation and characterization of a novel species of the genus Sulfurimonas.</title>
        <authorList>
            <person name="Fukui M."/>
        </authorList>
    </citation>
    <scope>NUCLEOTIDE SEQUENCE</scope>
    <source>
        <strain evidence="1">H1576</strain>
    </source>
</reference>
<protein>
    <recommendedName>
        <fullName evidence="3">4,5-DOPA dioxygenase extradiol</fullName>
    </recommendedName>
</protein>
<evidence type="ECO:0000313" key="1">
    <source>
        <dbReference type="EMBL" id="QSZ41092.1"/>
    </source>
</evidence>
<dbReference type="AlphaFoldDB" id="A0A975GC32"/>
<dbReference type="KEGG" id="saqt:GJV85_02820"/>
<dbReference type="Proteomes" id="UP000671852">
    <property type="component" value="Chromosome"/>
</dbReference>
<reference evidence="1" key="1">
    <citation type="submission" date="2019-11" db="EMBL/GenBank/DDBJ databases">
        <authorList>
            <person name="Kojima H."/>
        </authorList>
    </citation>
    <scope>NUCLEOTIDE SEQUENCE</scope>
    <source>
        <strain evidence="1">H1576</strain>
    </source>
</reference>
<keyword evidence="2" id="KW-1185">Reference proteome</keyword>
<gene>
    <name evidence="1" type="ORF">GJV85_02820</name>
</gene>